<evidence type="ECO:0000256" key="1">
    <source>
        <dbReference type="SAM" id="SignalP"/>
    </source>
</evidence>
<reference evidence="2 3" key="1">
    <citation type="journal article" date="2024" name="J Genomics">
        <title>Draft genome sequencing and assembly of Favolaschia claudopus CIRM-BRFM 2984 isolated from oak limbs.</title>
        <authorList>
            <person name="Navarro D."/>
            <person name="Drula E."/>
            <person name="Chaduli D."/>
            <person name="Cazenave R."/>
            <person name="Ahrendt S."/>
            <person name="Wang J."/>
            <person name="Lipzen A."/>
            <person name="Daum C."/>
            <person name="Barry K."/>
            <person name="Grigoriev I.V."/>
            <person name="Favel A."/>
            <person name="Rosso M.N."/>
            <person name="Martin F."/>
        </authorList>
    </citation>
    <scope>NUCLEOTIDE SEQUENCE [LARGE SCALE GENOMIC DNA]</scope>
    <source>
        <strain evidence="2 3">CIRM-BRFM 2984</strain>
    </source>
</reference>
<evidence type="ECO:0000313" key="2">
    <source>
        <dbReference type="EMBL" id="KAK7050324.1"/>
    </source>
</evidence>
<sequence length="121" mass="13631">MRTHAQRLTKATALIPSFLRFVNSVLLLARVASVWHSGSSTSRCKDWSTCAHGRSNVYPLRSLQVNRPWISFCLLPSHRGWMPNASDRRVPSFVCSSSKFCSHTTSPFVSGERLAPFQHLD</sequence>
<organism evidence="2 3">
    <name type="scientific">Favolaschia claudopus</name>
    <dbReference type="NCBI Taxonomy" id="2862362"/>
    <lineage>
        <taxon>Eukaryota</taxon>
        <taxon>Fungi</taxon>
        <taxon>Dikarya</taxon>
        <taxon>Basidiomycota</taxon>
        <taxon>Agaricomycotina</taxon>
        <taxon>Agaricomycetes</taxon>
        <taxon>Agaricomycetidae</taxon>
        <taxon>Agaricales</taxon>
        <taxon>Marasmiineae</taxon>
        <taxon>Mycenaceae</taxon>
        <taxon>Favolaschia</taxon>
    </lineage>
</organism>
<gene>
    <name evidence="2" type="ORF">R3P38DRAFT_1745544</name>
</gene>
<accession>A0AAW0DHM7</accession>
<keyword evidence="1" id="KW-0732">Signal</keyword>
<feature type="signal peptide" evidence="1">
    <location>
        <begin position="1"/>
        <end position="24"/>
    </location>
</feature>
<dbReference type="EMBL" id="JAWWNJ010000008">
    <property type="protein sequence ID" value="KAK7050324.1"/>
    <property type="molecule type" value="Genomic_DNA"/>
</dbReference>
<dbReference type="AlphaFoldDB" id="A0AAW0DHM7"/>
<comment type="caution">
    <text evidence="2">The sequence shown here is derived from an EMBL/GenBank/DDBJ whole genome shotgun (WGS) entry which is preliminary data.</text>
</comment>
<proteinExistence type="predicted"/>
<dbReference type="Proteomes" id="UP001362999">
    <property type="component" value="Unassembled WGS sequence"/>
</dbReference>
<evidence type="ECO:0000313" key="3">
    <source>
        <dbReference type="Proteomes" id="UP001362999"/>
    </source>
</evidence>
<name>A0AAW0DHM7_9AGAR</name>
<feature type="chain" id="PRO_5043889163" description="Secreted protein" evidence="1">
    <location>
        <begin position="25"/>
        <end position="121"/>
    </location>
</feature>
<evidence type="ECO:0008006" key="4">
    <source>
        <dbReference type="Google" id="ProtNLM"/>
    </source>
</evidence>
<protein>
    <recommendedName>
        <fullName evidence="4">Secreted protein</fullName>
    </recommendedName>
</protein>
<keyword evidence="3" id="KW-1185">Reference proteome</keyword>